<dbReference type="RefSeq" id="WP_082110863.1">
    <property type="nucleotide sequence ID" value="NZ_FONN01000006.1"/>
</dbReference>
<organism evidence="3 4">
    <name type="scientific">Paenibacillus algorifonticola</name>
    <dbReference type="NCBI Taxonomy" id="684063"/>
    <lineage>
        <taxon>Bacteria</taxon>
        <taxon>Bacillati</taxon>
        <taxon>Bacillota</taxon>
        <taxon>Bacilli</taxon>
        <taxon>Bacillales</taxon>
        <taxon>Paenibacillaceae</taxon>
        <taxon>Paenibacillus</taxon>
    </lineage>
</organism>
<dbReference type="SUPFAM" id="SSF53850">
    <property type="entry name" value="Periplasmic binding protein-like II"/>
    <property type="match status" value="1"/>
</dbReference>
<accession>A0A1I2D0E8</accession>
<evidence type="ECO:0000256" key="2">
    <source>
        <dbReference type="SAM" id="SignalP"/>
    </source>
</evidence>
<dbReference type="Proteomes" id="UP000183410">
    <property type="component" value="Unassembled WGS sequence"/>
</dbReference>
<dbReference type="Gene3D" id="3.40.190.10">
    <property type="entry name" value="Periplasmic binding protein-like II"/>
    <property type="match status" value="2"/>
</dbReference>
<gene>
    <name evidence="3" type="ORF">SAMN04487969_10624</name>
</gene>
<evidence type="ECO:0000313" key="4">
    <source>
        <dbReference type="Proteomes" id="UP000183410"/>
    </source>
</evidence>
<proteinExistence type="predicted"/>
<dbReference type="PROSITE" id="PS51257">
    <property type="entry name" value="PROKAR_LIPOPROTEIN"/>
    <property type="match status" value="1"/>
</dbReference>
<evidence type="ECO:0000313" key="3">
    <source>
        <dbReference type="EMBL" id="SFE74006.1"/>
    </source>
</evidence>
<dbReference type="PANTHER" id="PTHR43649:SF33">
    <property type="entry name" value="POLYGALACTURONAN_RHAMNOGALACTURONAN-BINDING PROTEIN YTCQ"/>
    <property type="match status" value="1"/>
</dbReference>
<sequence>MKKSWISMLLLIFTTVAVLSACSSTPSNNTQSSSGGGESAGPVTMTFFAPQGKAPMEDNEFTKFIENKFDVKLKWDLAPTDALQDRRQLLLASGDYPEVFLHGKFTTSDLQTYGNQGIFLGLNDLIAKHAPNLTKIMEEKPYFKEAITAPDGNIYALPIFNECYHCTYAQKYWINTDWLDKVGLEMPTTTDELYTVLKAFKEKDPNGNGKADEIPLTGAPNKYVWNGNMDAYLMNSFIYNDNDKYLIVNDGKVDFAANQEGWKKGLEYMHKLYSEGLIDPAAFTQNDQAVGQLGNREGDEVVGSITTALVSYLVNTYDKTITRHQHWDIVPPLKGPDGVQTTGATQSVGEFEFAITNKASEAQQIAAIEIIDYMFSEEGALYAEYGPTEGKGWQMAGADEKNINGEPAKYSYYNLPERDPNVVVNESWSQIGAHDLSNTFRNLFVEGQDPLVSEGYGTRLAQATNVYAPYAPKEVYPSNVFIRPEDTEAAAQLTTAVKDYVQTNMAQFILGNKSIEKDWDSYVKGFDGLGLGNYLAIYQRAIEKK</sequence>
<feature type="signal peptide" evidence="2">
    <location>
        <begin position="1"/>
        <end position="20"/>
    </location>
</feature>
<feature type="chain" id="PRO_5038708504" evidence="2">
    <location>
        <begin position="21"/>
        <end position="545"/>
    </location>
</feature>
<reference evidence="4" key="1">
    <citation type="submission" date="2016-10" db="EMBL/GenBank/DDBJ databases">
        <authorList>
            <person name="Varghese N."/>
            <person name="Submissions S."/>
        </authorList>
    </citation>
    <scope>NUCLEOTIDE SEQUENCE [LARGE SCALE GENOMIC DNA]</scope>
    <source>
        <strain evidence="4">CGMCC 1.10223</strain>
    </source>
</reference>
<name>A0A1I2D0E8_9BACL</name>
<dbReference type="PANTHER" id="PTHR43649">
    <property type="entry name" value="ARABINOSE-BINDING PROTEIN-RELATED"/>
    <property type="match status" value="1"/>
</dbReference>
<dbReference type="OrthoDB" id="9787283at2"/>
<dbReference type="EMBL" id="FONN01000006">
    <property type="protein sequence ID" value="SFE74006.1"/>
    <property type="molecule type" value="Genomic_DNA"/>
</dbReference>
<protein>
    <submittedName>
        <fullName evidence="3">Putative aldouronate transport system substrate-binding protein</fullName>
    </submittedName>
</protein>
<evidence type="ECO:0000256" key="1">
    <source>
        <dbReference type="ARBA" id="ARBA00022729"/>
    </source>
</evidence>
<keyword evidence="1 2" id="KW-0732">Signal</keyword>
<keyword evidence="4" id="KW-1185">Reference proteome</keyword>
<dbReference type="InterPro" id="IPR050490">
    <property type="entry name" value="Bact_solute-bd_prot1"/>
</dbReference>
<dbReference type="AlphaFoldDB" id="A0A1I2D0E8"/>